<dbReference type="KEGG" id="cchl:FPL14_28995"/>
<name>A0A7G5C6B7_9BACL</name>
<keyword evidence="1" id="KW-0732">Signal</keyword>
<evidence type="ECO:0000313" key="3">
    <source>
        <dbReference type="Proteomes" id="UP000515679"/>
    </source>
</evidence>
<proteinExistence type="predicted"/>
<feature type="chain" id="PRO_5039167132" evidence="1">
    <location>
        <begin position="32"/>
        <end position="219"/>
    </location>
</feature>
<protein>
    <submittedName>
        <fullName evidence="2">Uncharacterized protein</fullName>
    </submittedName>
</protein>
<gene>
    <name evidence="2" type="ORF">FPL14_28995</name>
</gene>
<accession>A0A7G5C6B7</accession>
<evidence type="ECO:0000256" key="1">
    <source>
        <dbReference type="SAM" id="SignalP"/>
    </source>
</evidence>
<sequence>MSIMKKKWRETLFILLSTLMTLTVSSASVFALPREGTDNPPPPVEEESDYPSPELVLPSEQSVRSAWPGALWLNDPLPSGNKTRVIVVLKSITVFEDNESGNDEWRYKVKIGNHTWHLPRQDLYYTYKDNITYPYTHNFNTGLFNETFDLTNGNTLGIYFEVESREIDTLFDDVSKANGALGFVIPAEKIWYHIDTGGDAPVRFTFEISAVPGSTPSSF</sequence>
<keyword evidence="3" id="KW-1185">Reference proteome</keyword>
<dbReference type="RefSeq" id="WP_182301044.1">
    <property type="nucleotide sequence ID" value="NZ_CP041969.1"/>
</dbReference>
<dbReference type="Proteomes" id="UP000515679">
    <property type="component" value="Chromosome"/>
</dbReference>
<reference evidence="2 3" key="1">
    <citation type="submission" date="2019-07" db="EMBL/GenBank/DDBJ databases">
        <authorList>
            <person name="Kim J.K."/>
            <person name="Cheong H.-M."/>
            <person name="Choi Y."/>
            <person name="Hwang K.J."/>
            <person name="Lee S."/>
            <person name="Choi C."/>
        </authorList>
    </citation>
    <scope>NUCLEOTIDE SEQUENCE [LARGE SCALE GENOMIC DNA]</scope>
    <source>
        <strain evidence="2 3">KS 22</strain>
    </source>
</reference>
<evidence type="ECO:0000313" key="2">
    <source>
        <dbReference type="EMBL" id="QMV44751.1"/>
    </source>
</evidence>
<feature type="signal peptide" evidence="1">
    <location>
        <begin position="1"/>
        <end position="31"/>
    </location>
</feature>
<dbReference type="AlphaFoldDB" id="A0A7G5C6B7"/>
<organism evidence="2 3">
    <name type="scientific">Cohnella cholangitidis</name>
    <dbReference type="NCBI Taxonomy" id="2598458"/>
    <lineage>
        <taxon>Bacteria</taxon>
        <taxon>Bacillati</taxon>
        <taxon>Bacillota</taxon>
        <taxon>Bacilli</taxon>
        <taxon>Bacillales</taxon>
        <taxon>Paenibacillaceae</taxon>
        <taxon>Cohnella</taxon>
    </lineage>
</organism>
<dbReference type="EMBL" id="CP041969">
    <property type="protein sequence ID" value="QMV44751.1"/>
    <property type="molecule type" value="Genomic_DNA"/>
</dbReference>